<dbReference type="EMBL" id="DMVW01000088">
    <property type="protein sequence ID" value="HAR51950.1"/>
    <property type="molecule type" value="Genomic_DNA"/>
</dbReference>
<dbReference type="AlphaFoldDB" id="A0A348WBN8"/>
<gene>
    <name evidence="1" type="ORF">DCS45_08755</name>
</gene>
<sequence length="53" mass="5843">MLIIEPADPTALGPRTLLEASHRLMIDTFPADDIYALDIADLQGADIRFFAAR</sequence>
<comment type="caution">
    <text evidence="1">The sequence shown here is derived from an EMBL/GenBank/DDBJ whole genome shotgun (WGS) entry which is preliminary data.</text>
</comment>
<name>A0A348WBN8_9RHOB</name>
<accession>A0A348WBN8</accession>
<reference evidence="1 2" key="1">
    <citation type="journal article" date="2018" name="Nat. Biotechnol.">
        <title>A standardized bacterial taxonomy based on genome phylogeny substantially revises the tree of life.</title>
        <authorList>
            <person name="Parks D.H."/>
            <person name="Chuvochina M."/>
            <person name="Waite D.W."/>
            <person name="Rinke C."/>
            <person name="Skarshewski A."/>
            <person name="Chaumeil P.A."/>
            <person name="Hugenholtz P."/>
        </authorList>
    </citation>
    <scope>NUCLEOTIDE SEQUENCE [LARGE SCALE GENOMIC DNA]</scope>
    <source>
        <strain evidence="1">UBA9169</strain>
    </source>
</reference>
<keyword evidence="1" id="KW-0808">Transferase</keyword>
<evidence type="ECO:0000313" key="1">
    <source>
        <dbReference type="EMBL" id="HAR51950.1"/>
    </source>
</evidence>
<dbReference type="Proteomes" id="UP000264719">
    <property type="component" value="Unassembled WGS sequence"/>
</dbReference>
<evidence type="ECO:0000313" key="2">
    <source>
        <dbReference type="Proteomes" id="UP000264719"/>
    </source>
</evidence>
<feature type="non-terminal residue" evidence="1">
    <location>
        <position position="53"/>
    </location>
</feature>
<proteinExistence type="predicted"/>
<protein>
    <submittedName>
        <fullName evidence="1">GNAT family N-acetyltransferase</fullName>
    </submittedName>
</protein>
<organism evidence="1 2">
    <name type="scientific">Roseovarius nubinhibens</name>
    <dbReference type="NCBI Taxonomy" id="314263"/>
    <lineage>
        <taxon>Bacteria</taxon>
        <taxon>Pseudomonadati</taxon>
        <taxon>Pseudomonadota</taxon>
        <taxon>Alphaproteobacteria</taxon>
        <taxon>Rhodobacterales</taxon>
        <taxon>Roseobacteraceae</taxon>
        <taxon>Roseovarius</taxon>
    </lineage>
</organism>
<dbReference type="GO" id="GO:0016740">
    <property type="term" value="F:transferase activity"/>
    <property type="evidence" value="ECO:0007669"/>
    <property type="project" value="UniProtKB-KW"/>
</dbReference>